<comment type="similarity">
    <text evidence="2 6">Belongs to the glycosyl hydrolase 1 family.</text>
</comment>
<dbReference type="EC" id="3.2.1.21" evidence="3"/>
<dbReference type="EnsemblProtists" id="PYU1_T002039">
    <property type="protein sequence ID" value="PYU1_T002039"/>
    <property type="gene ID" value="PYU1_G002037"/>
</dbReference>
<reference evidence="8" key="1">
    <citation type="journal article" date="2010" name="Genome Biol.">
        <title>Genome sequence of the necrotrophic plant pathogen Pythium ultimum reveals original pathogenicity mechanisms and effector repertoire.</title>
        <authorList>
            <person name="Levesque C.A."/>
            <person name="Brouwer H."/>
            <person name="Cano L."/>
            <person name="Hamilton J.P."/>
            <person name="Holt C."/>
            <person name="Huitema E."/>
            <person name="Raffaele S."/>
            <person name="Robideau G.P."/>
            <person name="Thines M."/>
            <person name="Win J."/>
            <person name="Zerillo M.M."/>
            <person name="Beakes G.W."/>
            <person name="Boore J.L."/>
            <person name="Busam D."/>
            <person name="Dumas B."/>
            <person name="Ferriera S."/>
            <person name="Fuerstenberg S.I."/>
            <person name="Gachon C.M."/>
            <person name="Gaulin E."/>
            <person name="Govers F."/>
            <person name="Grenville-Briggs L."/>
            <person name="Horner N."/>
            <person name="Hostetler J."/>
            <person name="Jiang R.H."/>
            <person name="Johnson J."/>
            <person name="Krajaejun T."/>
            <person name="Lin H."/>
            <person name="Meijer H.J."/>
            <person name="Moore B."/>
            <person name="Morris P."/>
            <person name="Phuntmart V."/>
            <person name="Puiu D."/>
            <person name="Shetty J."/>
            <person name="Stajich J.E."/>
            <person name="Tripathy S."/>
            <person name="Wawra S."/>
            <person name="van West P."/>
            <person name="Whitty B.R."/>
            <person name="Coutinho P.M."/>
            <person name="Henrissat B."/>
            <person name="Martin F."/>
            <person name="Thomas P.D."/>
            <person name="Tyler B.M."/>
            <person name="De Vries R.P."/>
            <person name="Kamoun S."/>
            <person name="Yandell M."/>
            <person name="Tisserat N."/>
            <person name="Buell C.R."/>
        </authorList>
    </citation>
    <scope>NUCLEOTIDE SEQUENCE</scope>
    <source>
        <strain evidence="8">DAOM:BR144</strain>
    </source>
</reference>
<dbReference type="AlphaFoldDB" id="K3WAP8"/>
<dbReference type="PANTHER" id="PTHR10353">
    <property type="entry name" value="GLYCOSYL HYDROLASE"/>
    <property type="match status" value="1"/>
</dbReference>
<dbReference type="PANTHER" id="PTHR10353:SF36">
    <property type="entry name" value="LP05116P"/>
    <property type="match status" value="1"/>
</dbReference>
<dbReference type="InParanoid" id="K3WAP8"/>
<dbReference type="VEuPathDB" id="FungiDB:PYU1_G002037"/>
<dbReference type="EMBL" id="GL376634">
    <property type="status" value="NOT_ANNOTATED_CDS"/>
    <property type="molecule type" value="Genomic_DNA"/>
</dbReference>
<dbReference type="Pfam" id="PF00232">
    <property type="entry name" value="Glyco_hydro_1"/>
    <property type="match status" value="1"/>
</dbReference>
<evidence type="ECO:0000256" key="1">
    <source>
        <dbReference type="ARBA" id="ARBA00000448"/>
    </source>
</evidence>
<organism evidence="7 8">
    <name type="scientific">Globisporangium ultimum (strain ATCC 200006 / CBS 805.95 / DAOM BR144)</name>
    <name type="common">Pythium ultimum</name>
    <dbReference type="NCBI Taxonomy" id="431595"/>
    <lineage>
        <taxon>Eukaryota</taxon>
        <taxon>Sar</taxon>
        <taxon>Stramenopiles</taxon>
        <taxon>Oomycota</taxon>
        <taxon>Peronosporomycetes</taxon>
        <taxon>Pythiales</taxon>
        <taxon>Pythiaceae</taxon>
        <taxon>Globisporangium</taxon>
    </lineage>
</organism>
<name>K3WAP8_GLOUD</name>
<protein>
    <recommendedName>
        <fullName evidence="3">beta-glucosidase</fullName>
        <ecNumber evidence="3">3.2.1.21</ecNumber>
    </recommendedName>
</protein>
<dbReference type="STRING" id="431595.K3WAP8"/>
<dbReference type="eggNOG" id="KOG0626">
    <property type="taxonomic scope" value="Eukaryota"/>
</dbReference>
<keyword evidence="5" id="KW-0326">Glycosidase</keyword>
<dbReference type="PRINTS" id="PR00131">
    <property type="entry name" value="GLHYDRLASE1"/>
</dbReference>
<dbReference type="HOGENOM" id="CLU_001859_1_3_1"/>
<dbReference type="PROSITE" id="PS00653">
    <property type="entry name" value="GLYCOSYL_HYDROL_F1_2"/>
    <property type="match status" value="1"/>
</dbReference>
<sequence>MSREVRFPDGFVWGASTAAYQIEGATNEGGRGDCMWDAFSRTPGKTVNGETGAVAIDHYHRYKEDIQLMKNMGLKHYRMSISWPRILPAGVGKVNEEGVDFYNRLINELLANGIEPLVTLYHWDLPLALVTEYDGWLGGKYIHDAFANYSRICFERFGDRVKTWLTINEPWICAFLGFGIGVLAPGRKHNPHTEPYIVSHNLLLAHARAVEIYRNEFKEKQGGKIGITYSCDWREPAPTDNPEKTKQNIEASQRALEFALGWHADPVYFGDYPQSMKDRVGDRLPKFTEEEKKLLKGSSDFFGLNTYGTQYVEPSEEFIAGQLPPNDATGGHIADQGVTLSSDPSWKRTDVGWNVVPWGIGKLLLWINNRYTPPGGIYITENGCAWPSNSKEEAENDDFRVDYYRGYIEHVRKAITEGADVRGYYAWSFIDNYEWSQGYSKRFGLHWVNYETLERHPKKSALWYGECIRNNGFTMEV</sequence>
<evidence type="ECO:0000256" key="5">
    <source>
        <dbReference type="ARBA" id="ARBA00023295"/>
    </source>
</evidence>
<evidence type="ECO:0000313" key="7">
    <source>
        <dbReference type="EnsemblProtists" id="PYU1_T002039"/>
    </source>
</evidence>
<dbReference type="InterPro" id="IPR017853">
    <property type="entry name" value="GH"/>
</dbReference>
<accession>K3WAP8</accession>
<dbReference type="GO" id="GO:0016052">
    <property type="term" value="P:carbohydrate catabolic process"/>
    <property type="evidence" value="ECO:0007669"/>
    <property type="project" value="UniProtKB-ARBA"/>
</dbReference>
<dbReference type="SUPFAM" id="SSF51445">
    <property type="entry name" value="(Trans)glycosidases"/>
    <property type="match status" value="1"/>
</dbReference>
<dbReference type="InterPro" id="IPR033132">
    <property type="entry name" value="GH_1_N_CS"/>
</dbReference>
<proteinExistence type="inferred from homology"/>
<evidence type="ECO:0000313" key="8">
    <source>
        <dbReference type="Proteomes" id="UP000019132"/>
    </source>
</evidence>
<reference evidence="7" key="3">
    <citation type="submission" date="2015-02" db="UniProtKB">
        <authorList>
            <consortium name="EnsemblProtists"/>
        </authorList>
    </citation>
    <scope>IDENTIFICATION</scope>
    <source>
        <strain evidence="7">DAOM BR144</strain>
    </source>
</reference>
<dbReference type="OMA" id="HGSNDFY"/>
<keyword evidence="4" id="KW-0378">Hydrolase</keyword>
<evidence type="ECO:0000256" key="2">
    <source>
        <dbReference type="ARBA" id="ARBA00010838"/>
    </source>
</evidence>
<keyword evidence="8" id="KW-1185">Reference proteome</keyword>
<dbReference type="Proteomes" id="UP000019132">
    <property type="component" value="Unassembled WGS sequence"/>
</dbReference>
<evidence type="ECO:0000256" key="4">
    <source>
        <dbReference type="ARBA" id="ARBA00022801"/>
    </source>
</evidence>
<dbReference type="Gene3D" id="3.20.20.80">
    <property type="entry name" value="Glycosidases"/>
    <property type="match status" value="1"/>
</dbReference>
<evidence type="ECO:0000256" key="6">
    <source>
        <dbReference type="RuleBase" id="RU003690"/>
    </source>
</evidence>
<dbReference type="FunFam" id="3.20.20.80:FF:000011">
    <property type="entry name" value="Cytosolic beta-glucosidase"/>
    <property type="match status" value="1"/>
</dbReference>
<comment type="catalytic activity">
    <reaction evidence="1">
        <text>Hydrolysis of terminal, non-reducing beta-D-glucosyl residues with release of beta-D-glucose.</text>
        <dbReference type="EC" id="3.2.1.21"/>
    </reaction>
</comment>
<dbReference type="InterPro" id="IPR001360">
    <property type="entry name" value="Glyco_hydro_1"/>
</dbReference>
<evidence type="ECO:0000256" key="3">
    <source>
        <dbReference type="ARBA" id="ARBA00012744"/>
    </source>
</evidence>
<reference evidence="8" key="2">
    <citation type="submission" date="2010-04" db="EMBL/GenBank/DDBJ databases">
        <authorList>
            <person name="Buell R."/>
            <person name="Hamilton J."/>
            <person name="Hostetler J."/>
        </authorList>
    </citation>
    <scope>NUCLEOTIDE SEQUENCE [LARGE SCALE GENOMIC DNA]</scope>
    <source>
        <strain evidence="8">DAOM:BR144</strain>
    </source>
</reference>
<dbReference type="GO" id="GO:0008422">
    <property type="term" value="F:beta-glucosidase activity"/>
    <property type="evidence" value="ECO:0007669"/>
    <property type="project" value="UniProtKB-EC"/>
</dbReference>